<keyword evidence="3" id="KW-1185">Reference proteome</keyword>
<comment type="caution">
    <text evidence="2">The sequence shown here is derived from an EMBL/GenBank/DDBJ whole genome shotgun (WGS) entry which is preliminary data.</text>
</comment>
<dbReference type="Pfam" id="PF02538">
    <property type="entry name" value="Hydantoinase_B"/>
    <property type="match status" value="1"/>
</dbReference>
<dbReference type="Proteomes" id="UP001651880">
    <property type="component" value="Unassembled WGS sequence"/>
</dbReference>
<dbReference type="InterPro" id="IPR045079">
    <property type="entry name" value="Oxoprolinase-like"/>
</dbReference>
<sequence>MNTRVIVDPITVEVLNNAFMSIAEEMGGTLVRTSYSTNIKERKDCSCAIFNVKGETIAQAEHIPVHLGSMLGIISEIKKKYPLEKMSPGDMFVANDPYNGGGTHLPDITIAAPVFFNNEVVAFVANIAHHSDVGGRVPGSMSGDSTSIFQEGLRIPPVRIVEKGELQQDILDIILLNCRTDFERTGDIIAQIAANTIGSERLADIMNKYGKNITLSGMEELLDYGERKMRAGLLALPDGEYEFTDYMDDDGVDIGKKLVIKVKLVLSEDTIYLDFTGSSKQAKGAINVVENALKATVYYALKAIIDPSLPPNGGFYRPISIYAPEGTIVNPVPPASVGGRTDTCQRIADVVFGAMSNLVPKQVMAGCNSAVQTVVLSGKDERTGKFFVYPESLGGGFGARYNKDGLDGVHVHITNSSNLPIECLENEYPILVDRYEIRNDSGGAGKYRGGLGFRRDYLILQETSFSSHGDRQKFAPWGLFGGKQGDTGRFVINPGTHKEYVLPSGKMSGVELGKGDILSAQTAGSGGFGDPLERDVKLVFDDVINEKVSLENAKRLYGVVIDIDKKKVDIEATNELRERESH</sequence>
<proteinExistence type="predicted"/>
<protein>
    <submittedName>
        <fullName evidence="2">Hydantoinase B/oxoprolinase family protein</fullName>
    </submittedName>
</protein>
<feature type="domain" description="Hydantoinase B/oxoprolinase" evidence="1">
    <location>
        <begin position="8"/>
        <end position="531"/>
    </location>
</feature>
<dbReference type="PANTHER" id="PTHR11365">
    <property type="entry name" value="5-OXOPROLINASE RELATED"/>
    <property type="match status" value="1"/>
</dbReference>
<accession>A0ABT1NG33</accession>
<gene>
    <name evidence="2" type="ORF">LJD61_11780</name>
</gene>
<dbReference type="PANTHER" id="PTHR11365:SF23">
    <property type="entry name" value="HYPOTHETICAL 5-OXOPROLINASE (EUROFUNG)-RELATED"/>
    <property type="match status" value="1"/>
</dbReference>
<reference evidence="2 3" key="1">
    <citation type="submission" date="2021-10" db="EMBL/GenBank/DDBJ databases">
        <title>Lutispora strain m25 sp. nov., a thermophilic, non-spore-forming bacterium isolated from a lab-scale methanogenic bioreactor digesting anaerobic sludge.</title>
        <authorList>
            <person name="El Houari A."/>
            <person name="Mcdonald J."/>
        </authorList>
    </citation>
    <scope>NUCLEOTIDE SEQUENCE [LARGE SCALE GENOMIC DNA]</scope>
    <source>
        <strain evidence="3">m25</strain>
    </source>
</reference>
<evidence type="ECO:0000313" key="2">
    <source>
        <dbReference type="EMBL" id="MCQ1530225.1"/>
    </source>
</evidence>
<dbReference type="EMBL" id="JAJEKE010000010">
    <property type="protein sequence ID" value="MCQ1530225.1"/>
    <property type="molecule type" value="Genomic_DNA"/>
</dbReference>
<dbReference type="InterPro" id="IPR003692">
    <property type="entry name" value="Hydantoinase_B"/>
</dbReference>
<evidence type="ECO:0000313" key="3">
    <source>
        <dbReference type="Proteomes" id="UP001651880"/>
    </source>
</evidence>
<evidence type="ECO:0000259" key="1">
    <source>
        <dbReference type="Pfam" id="PF02538"/>
    </source>
</evidence>
<organism evidence="2 3">
    <name type="scientific">Lutispora saccharofermentans</name>
    <dbReference type="NCBI Taxonomy" id="3024236"/>
    <lineage>
        <taxon>Bacteria</taxon>
        <taxon>Bacillati</taxon>
        <taxon>Bacillota</taxon>
        <taxon>Clostridia</taxon>
        <taxon>Lutisporales</taxon>
        <taxon>Lutisporaceae</taxon>
        <taxon>Lutispora</taxon>
    </lineage>
</organism>
<name>A0ABT1NG33_9FIRM</name>
<dbReference type="RefSeq" id="WP_255227744.1">
    <property type="nucleotide sequence ID" value="NZ_JAJEKE010000010.1"/>
</dbReference>